<organism evidence="2 3">
    <name type="scientific">Planotetraspora phitsanulokensis</name>
    <dbReference type="NCBI Taxonomy" id="575192"/>
    <lineage>
        <taxon>Bacteria</taxon>
        <taxon>Bacillati</taxon>
        <taxon>Actinomycetota</taxon>
        <taxon>Actinomycetes</taxon>
        <taxon>Streptosporangiales</taxon>
        <taxon>Streptosporangiaceae</taxon>
        <taxon>Planotetraspora</taxon>
    </lineage>
</organism>
<protein>
    <submittedName>
        <fullName evidence="2">Uncharacterized protein</fullName>
    </submittedName>
</protein>
<sequence length="116" mass="12816">MAGTQGRAGPEDRPDHGSQTDRIAGRPYPHRPRWLTPITLDELRELPTFEDFAARYPDAVWPPGGPAAATTRQDWIEGRHRLETYHAALGELDRTRLGPAGNPYLDLVEILAGGPP</sequence>
<accession>A0A8J3U1H6</accession>
<feature type="compositionally biased region" description="Basic and acidic residues" evidence="1">
    <location>
        <begin position="9"/>
        <end position="19"/>
    </location>
</feature>
<dbReference type="Proteomes" id="UP000622547">
    <property type="component" value="Unassembled WGS sequence"/>
</dbReference>
<reference evidence="2 3" key="1">
    <citation type="submission" date="2021-01" db="EMBL/GenBank/DDBJ databases">
        <title>Whole genome shotgun sequence of Planotetraspora phitsanulokensis NBRC 104273.</title>
        <authorList>
            <person name="Komaki H."/>
            <person name="Tamura T."/>
        </authorList>
    </citation>
    <scope>NUCLEOTIDE SEQUENCE [LARGE SCALE GENOMIC DNA]</scope>
    <source>
        <strain evidence="2 3">NBRC 104273</strain>
    </source>
</reference>
<dbReference type="EMBL" id="BOOP01000005">
    <property type="protein sequence ID" value="GII36594.1"/>
    <property type="molecule type" value="Genomic_DNA"/>
</dbReference>
<proteinExistence type="predicted"/>
<gene>
    <name evidence="2" type="ORF">Pph01_15970</name>
</gene>
<dbReference type="AlphaFoldDB" id="A0A8J3U1H6"/>
<feature type="region of interest" description="Disordered" evidence="1">
    <location>
        <begin position="1"/>
        <end position="31"/>
    </location>
</feature>
<keyword evidence="3" id="KW-1185">Reference proteome</keyword>
<name>A0A8J3U1H6_9ACTN</name>
<evidence type="ECO:0000313" key="3">
    <source>
        <dbReference type="Proteomes" id="UP000622547"/>
    </source>
</evidence>
<evidence type="ECO:0000256" key="1">
    <source>
        <dbReference type="SAM" id="MobiDB-lite"/>
    </source>
</evidence>
<comment type="caution">
    <text evidence="2">The sequence shown here is derived from an EMBL/GenBank/DDBJ whole genome shotgun (WGS) entry which is preliminary data.</text>
</comment>
<evidence type="ECO:0000313" key="2">
    <source>
        <dbReference type="EMBL" id="GII36594.1"/>
    </source>
</evidence>